<dbReference type="EC" id="6.3.5.11" evidence="8"/>
<comment type="function">
    <text evidence="8">Catalyzes the ATP-dependent amidation of the two carboxylate groups at positions a and c of cobyrinate, using either L-glutamine or ammonia as the nitrogen source.</text>
</comment>
<keyword evidence="12" id="KW-1185">Reference proteome</keyword>
<evidence type="ECO:0000256" key="2">
    <source>
        <dbReference type="ARBA" id="ARBA00022573"/>
    </source>
</evidence>
<dbReference type="Gene3D" id="3.40.50.880">
    <property type="match status" value="1"/>
</dbReference>
<dbReference type="AlphaFoldDB" id="A0A1M6GLU4"/>
<dbReference type="CDD" id="cd03130">
    <property type="entry name" value="GATase1_CobB"/>
    <property type="match status" value="1"/>
</dbReference>
<dbReference type="PANTHER" id="PTHR43873">
    <property type="entry name" value="COBYRINATE A,C-DIAMIDE SYNTHASE"/>
    <property type="match status" value="1"/>
</dbReference>
<keyword evidence="2 8" id="KW-0169">Cobalamin biosynthesis</keyword>
<dbReference type="NCBIfam" id="TIGR00379">
    <property type="entry name" value="cobB"/>
    <property type="match status" value="1"/>
</dbReference>
<comment type="similarity">
    <text evidence="8">Belongs to the CobB/CbiA family.</text>
</comment>
<dbReference type="Pfam" id="PF01656">
    <property type="entry name" value="CbiA"/>
    <property type="match status" value="1"/>
</dbReference>
<dbReference type="STRING" id="1122189.SAMN02745165_01594"/>
<evidence type="ECO:0000256" key="5">
    <source>
        <dbReference type="ARBA" id="ARBA00022840"/>
    </source>
</evidence>
<sequence length="447" mass="48172">MIPGLLIAAPSSGSGKTSLTLGLMAALRRSGATVAPFKVGPDYIDPGHHAAVCGRPSNNLDSWFCSREQVRATFATGCEGADIAIVEGVMGLFDGVSGADEEGSSAQIAKWLGLPVLLVVDARSQARSFAAVVKGFIEFDSQLNVAGVIANRVGSERHAQMLREAVESTPGLPPLLGCLPRQEDIALPERHLGLVTAEDLSGDHGEKLADWVQKHLDLDQMQKLASSSVDLKPPVSRPAGEKTLRIGIARDRAFCFYYPENLRLLEQAGAELVPFSPLIDAGLPENLAGLYLGGGYPELHAEALEKNESLRRQIAEQAAGGLPIYAECGGFMYLCAAIDSQQMCGVFPAQAKMLSRRRALGYRQVELFADTLLGPAGTQARGHEFHYSDVEMPESVERCYRLSRRGGIELGVEGYRIHNVLGSYVHLHFGSNPQVAENMVKFFSSNK</sequence>
<dbReference type="NCBIfam" id="NF002204">
    <property type="entry name" value="PRK01077.1"/>
    <property type="match status" value="1"/>
</dbReference>
<feature type="domain" description="CobB/CobQ-like glutamine amidotransferase" evidence="10">
    <location>
        <begin position="245"/>
        <end position="432"/>
    </location>
</feature>
<proteinExistence type="inferred from homology"/>
<dbReference type="SUPFAM" id="SSF52317">
    <property type="entry name" value="Class I glutamine amidotransferase-like"/>
    <property type="match status" value="1"/>
</dbReference>
<organism evidence="11 12">
    <name type="scientific">Malonomonas rubra DSM 5091</name>
    <dbReference type="NCBI Taxonomy" id="1122189"/>
    <lineage>
        <taxon>Bacteria</taxon>
        <taxon>Pseudomonadati</taxon>
        <taxon>Thermodesulfobacteriota</taxon>
        <taxon>Desulfuromonadia</taxon>
        <taxon>Desulfuromonadales</taxon>
        <taxon>Geopsychrobacteraceae</taxon>
        <taxon>Malonomonas</taxon>
    </lineage>
</organism>
<dbReference type="SUPFAM" id="SSF52540">
    <property type="entry name" value="P-loop containing nucleoside triphosphate hydrolases"/>
    <property type="match status" value="1"/>
</dbReference>
<dbReference type="CDD" id="cd05388">
    <property type="entry name" value="CobB_N"/>
    <property type="match status" value="1"/>
</dbReference>
<dbReference type="Pfam" id="PF07685">
    <property type="entry name" value="GATase_3"/>
    <property type="match status" value="1"/>
</dbReference>
<dbReference type="UniPathway" id="UPA00148">
    <property type="reaction ID" value="UER00231"/>
</dbReference>
<evidence type="ECO:0000256" key="8">
    <source>
        <dbReference type="HAMAP-Rule" id="MF_00027"/>
    </source>
</evidence>
<dbReference type="InterPro" id="IPR002586">
    <property type="entry name" value="CobQ/CobB/MinD/ParA_Nub-bd_dom"/>
</dbReference>
<feature type="site" description="Increases nucleophilicity of active site Cys" evidence="8">
    <location>
        <position position="426"/>
    </location>
</feature>
<feature type="active site" description="Nucleophile" evidence="8">
    <location>
        <position position="328"/>
    </location>
</feature>
<keyword evidence="6 8" id="KW-0460">Magnesium</keyword>
<comment type="miscellaneous">
    <text evidence="8">The a and c carboxylates of cobyrinate are activated for nucleophilic attack via formation of a phosphorylated intermediate by ATP. CbiA catalyzes first the amidation of the c-carboxylate, and then that of the a-carboxylate.</text>
</comment>
<name>A0A1M6GLU4_MALRU</name>
<evidence type="ECO:0000256" key="6">
    <source>
        <dbReference type="ARBA" id="ARBA00022842"/>
    </source>
</evidence>
<comment type="pathway">
    <text evidence="8">Cofactor biosynthesis; adenosylcobalamin biosynthesis; cob(II)yrinate a,c-diamide from sirohydrochlorin (anaerobic route): step 10/10.</text>
</comment>
<protein>
    <recommendedName>
        <fullName evidence="8">Cobyrinate a,c-diamide synthase</fullName>
        <ecNumber evidence="8">6.3.5.11</ecNumber>
    </recommendedName>
    <alternativeName>
        <fullName evidence="8">Cobyrinic acid a,c-diamide synthetase</fullName>
    </alternativeName>
</protein>
<evidence type="ECO:0000256" key="7">
    <source>
        <dbReference type="ARBA" id="ARBA00022962"/>
    </source>
</evidence>
<evidence type="ECO:0000256" key="3">
    <source>
        <dbReference type="ARBA" id="ARBA00022598"/>
    </source>
</evidence>
<evidence type="ECO:0000256" key="4">
    <source>
        <dbReference type="ARBA" id="ARBA00022741"/>
    </source>
</evidence>
<gene>
    <name evidence="8" type="primary">cbiA</name>
    <name evidence="11" type="ORF">SAMN02745165_01594</name>
</gene>
<keyword evidence="7 8" id="KW-0315">Glutamine amidotransferase</keyword>
<dbReference type="InterPro" id="IPR011698">
    <property type="entry name" value="GATase_3"/>
</dbReference>
<comment type="catalytic activity">
    <reaction evidence="8">
        <text>cob(II)yrinate + 2 L-glutamine + 2 ATP + 2 H2O = cob(II)yrinate a,c diamide + 2 L-glutamate + 2 ADP + 2 phosphate + 2 H(+)</text>
        <dbReference type="Rhea" id="RHEA:26289"/>
        <dbReference type="ChEBI" id="CHEBI:15377"/>
        <dbReference type="ChEBI" id="CHEBI:15378"/>
        <dbReference type="ChEBI" id="CHEBI:29985"/>
        <dbReference type="ChEBI" id="CHEBI:30616"/>
        <dbReference type="ChEBI" id="CHEBI:43474"/>
        <dbReference type="ChEBI" id="CHEBI:58359"/>
        <dbReference type="ChEBI" id="CHEBI:58537"/>
        <dbReference type="ChEBI" id="CHEBI:58894"/>
        <dbReference type="ChEBI" id="CHEBI:456216"/>
        <dbReference type="EC" id="6.3.5.11"/>
    </reaction>
</comment>
<dbReference type="PANTHER" id="PTHR43873:SF1">
    <property type="entry name" value="COBYRINATE A,C-DIAMIDE SYNTHASE"/>
    <property type="match status" value="1"/>
</dbReference>
<evidence type="ECO:0000313" key="12">
    <source>
        <dbReference type="Proteomes" id="UP000184171"/>
    </source>
</evidence>
<reference evidence="11 12" key="1">
    <citation type="submission" date="2016-11" db="EMBL/GenBank/DDBJ databases">
        <authorList>
            <person name="Jaros S."/>
            <person name="Januszkiewicz K."/>
            <person name="Wedrychowicz H."/>
        </authorList>
    </citation>
    <scope>NUCLEOTIDE SEQUENCE [LARGE SCALE GENOMIC DNA]</scope>
    <source>
        <strain evidence="11 12">DSM 5091</strain>
    </source>
</reference>
<dbReference type="InterPro" id="IPR004484">
    <property type="entry name" value="CbiA/CobB_synth"/>
</dbReference>
<feature type="domain" description="CobQ/CobB/MinD/ParA nucleotide binding" evidence="9">
    <location>
        <begin position="6"/>
        <end position="192"/>
    </location>
</feature>
<dbReference type="InterPro" id="IPR029062">
    <property type="entry name" value="Class_I_gatase-like"/>
</dbReference>
<keyword evidence="3 8" id="KW-0436">Ligase</keyword>
<evidence type="ECO:0000313" key="11">
    <source>
        <dbReference type="EMBL" id="SHJ10846.1"/>
    </source>
</evidence>
<comment type="cofactor">
    <cofactor evidence="1 8">
        <name>Mg(2+)</name>
        <dbReference type="ChEBI" id="CHEBI:18420"/>
    </cofactor>
</comment>
<dbReference type="EMBL" id="FQZT01000004">
    <property type="protein sequence ID" value="SHJ10846.1"/>
    <property type="molecule type" value="Genomic_DNA"/>
</dbReference>
<dbReference type="InterPro" id="IPR027417">
    <property type="entry name" value="P-loop_NTPase"/>
</dbReference>
<evidence type="ECO:0000259" key="9">
    <source>
        <dbReference type="Pfam" id="PF01656"/>
    </source>
</evidence>
<keyword evidence="4 8" id="KW-0547">Nucleotide-binding</keyword>
<dbReference type="HAMAP" id="MF_00027">
    <property type="entry name" value="CobB_CbiA"/>
    <property type="match status" value="1"/>
</dbReference>
<keyword evidence="5 8" id="KW-0067">ATP-binding</keyword>
<dbReference type="PROSITE" id="PS51274">
    <property type="entry name" value="GATASE_COBBQ"/>
    <property type="match status" value="1"/>
</dbReference>
<dbReference type="Gene3D" id="3.40.50.300">
    <property type="entry name" value="P-loop containing nucleotide triphosphate hydrolases"/>
    <property type="match status" value="1"/>
</dbReference>
<dbReference type="GO" id="GO:0042242">
    <property type="term" value="F:cobyrinic acid a,c-diamide synthase activity"/>
    <property type="evidence" value="ECO:0007669"/>
    <property type="project" value="UniProtKB-UniRule"/>
</dbReference>
<comment type="domain">
    <text evidence="8">Comprises of two domains. The C-terminal domain contains the binding site for glutamine and catalyzes the hydrolysis of this substrate to glutamate and ammonia. The N-terminal domain is anticipated to bind ATP and cobyrinate and catalyzes the ultimate synthesis of the diamide product. The ammonia produced via the glutaminase domain is probably translocated to the adjacent domain via a molecular tunnel, where it reacts with an activated intermediate.</text>
</comment>
<dbReference type="GO" id="GO:0005524">
    <property type="term" value="F:ATP binding"/>
    <property type="evidence" value="ECO:0007669"/>
    <property type="project" value="UniProtKB-UniRule"/>
</dbReference>
<dbReference type="GO" id="GO:0009236">
    <property type="term" value="P:cobalamin biosynthetic process"/>
    <property type="evidence" value="ECO:0007669"/>
    <property type="project" value="UniProtKB-UniRule"/>
</dbReference>
<evidence type="ECO:0000256" key="1">
    <source>
        <dbReference type="ARBA" id="ARBA00001946"/>
    </source>
</evidence>
<dbReference type="Proteomes" id="UP000184171">
    <property type="component" value="Unassembled WGS sequence"/>
</dbReference>
<accession>A0A1M6GLU4</accession>
<dbReference type="RefSeq" id="WP_279625975.1">
    <property type="nucleotide sequence ID" value="NZ_FQZT01000004.1"/>
</dbReference>
<evidence type="ECO:0000259" key="10">
    <source>
        <dbReference type="Pfam" id="PF07685"/>
    </source>
</evidence>